<feature type="region of interest" description="Disordered" evidence="1">
    <location>
        <begin position="97"/>
        <end position="124"/>
    </location>
</feature>
<gene>
    <name evidence="4" type="ORF">IM811_014498</name>
</gene>
<sequence>MLRLAKILLLSLSVRIPPVSLVVARWRRSSRWPVAVLSIRRLGIGRLLVRGLEDLGSGSGGCDGCAVYFVLIDLLLVLLLFLCLSLGQDSWEDAFPKNPANKEHSKDDDDNGDDGCCRDGAFLG</sequence>
<reference evidence="4" key="1">
    <citation type="submission" date="2020-10" db="EMBL/GenBank/DDBJ databases">
        <title>High-Quality Genome Resource of Clonostachys rosea strain S41 by Oxford Nanopore Long-Read Sequencing.</title>
        <authorList>
            <person name="Wang H."/>
        </authorList>
    </citation>
    <scope>NUCLEOTIDE SEQUENCE</scope>
    <source>
        <strain evidence="4">S41</strain>
    </source>
</reference>
<accession>A0A8H7NBF7</accession>
<dbReference type="AlphaFoldDB" id="A0A8H7NBF7"/>
<keyword evidence="2" id="KW-0812">Transmembrane</keyword>
<evidence type="ECO:0000313" key="5">
    <source>
        <dbReference type="Proteomes" id="UP000616885"/>
    </source>
</evidence>
<dbReference type="EMBL" id="JADCTT010000005">
    <property type="protein sequence ID" value="KAF9752704.1"/>
    <property type="molecule type" value="Genomic_DNA"/>
</dbReference>
<evidence type="ECO:0000256" key="1">
    <source>
        <dbReference type="SAM" id="MobiDB-lite"/>
    </source>
</evidence>
<feature type="transmembrane region" description="Helical" evidence="2">
    <location>
        <begin position="66"/>
        <end position="87"/>
    </location>
</feature>
<name>A0A8H7NBF7_BIOOC</name>
<evidence type="ECO:0000256" key="2">
    <source>
        <dbReference type="SAM" id="Phobius"/>
    </source>
</evidence>
<comment type="caution">
    <text evidence="4">The sequence shown here is derived from an EMBL/GenBank/DDBJ whole genome shotgun (WGS) entry which is preliminary data.</text>
</comment>
<protein>
    <submittedName>
        <fullName evidence="4">Uncharacterized protein</fullName>
    </submittedName>
</protein>
<proteinExistence type="predicted"/>
<feature type="chain" id="PRO_5034559081" evidence="3">
    <location>
        <begin position="22"/>
        <end position="124"/>
    </location>
</feature>
<evidence type="ECO:0000256" key="3">
    <source>
        <dbReference type="SAM" id="SignalP"/>
    </source>
</evidence>
<keyword evidence="2" id="KW-0472">Membrane</keyword>
<organism evidence="4 5">
    <name type="scientific">Bionectria ochroleuca</name>
    <name type="common">Gliocladium roseum</name>
    <dbReference type="NCBI Taxonomy" id="29856"/>
    <lineage>
        <taxon>Eukaryota</taxon>
        <taxon>Fungi</taxon>
        <taxon>Dikarya</taxon>
        <taxon>Ascomycota</taxon>
        <taxon>Pezizomycotina</taxon>
        <taxon>Sordariomycetes</taxon>
        <taxon>Hypocreomycetidae</taxon>
        <taxon>Hypocreales</taxon>
        <taxon>Bionectriaceae</taxon>
        <taxon>Clonostachys</taxon>
    </lineage>
</organism>
<evidence type="ECO:0000313" key="4">
    <source>
        <dbReference type="EMBL" id="KAF9752704.1"/>
    </source>
</evidence>
<keyword evidence="2" id="KW-1133">Transmembrane helix</keyword>
<keyword evidence="3" id="KW-0732">Signal</keyword>
<feature type="signal peptide" evidence="3">
    <location>
        <begin position="1"/>
        <end position="21"/>
    </location>
</feature>
<dbReference type="Proteomes" id="UP000616885">
    <property type="component" value="Unassembled WGS sequence"/>
</dbReference>